<proteinExistence type="predicted"/>
<accession>A0A401ULT7</accession>
<dbReference type="AlphaFoldDB" id="A0A401ULT7"/>
<evidence type="ECO:0000313" key="1">
    <source>
        <dbReference type="EMBL" id="GCD10496.1"/>
    </source>
</evidence>
<evidence type="ECO:0000313" key="2">
    <source>
        <dbReference type="Proteomes" id="UP000287872"/>
    </source>
</evidence>
<dbReference type="OrthoDB" id="9810135at2"/>
<gene>
    <name evidence="1" type="ORF">Ctaglu_21190</name>
</gene>
<dbReference type="RefSeq" id="WP_125001218.1">
    <property type="nucleotide sequence ID" value="NZ_BHYK01000010.1"/>
</dbReference>
<dbReference type="EMBL" id="BHYK01000010">
    <property type="protein sequence ID" value="GCD10496.1"/>
    <property type="molecule type" value="Genomic_DNA"/>
</dbReference>
<sequence>MNLNVIGNGFDLYHGLPSSYYYFGCYLIKNDPEFYEEIGKMYELNHLKMVGPAIAHDYDYVVENIFWSDFEKHLSKVDEYFVVDTSADDLDLEYPDPVEIKLEHDKNADQLKKKFAKWVRDTLDLELNYPLIKERLLNSSDLDLSNEDYFLQFNYTHSLQKLYGIEDDKIYYVHGECLGDDGGELIVGHGNDSRIQEIKAVIEKLDEKYDFTQSSYNRINEYRCLLSYIHKLRKDVEGCKMGCSYFYDVIEGEVEYINLYGLSLGEVDIPYLVQIRHRWPNAKWTFSYYSELSKGRINDVAKNSLNLDEGEYGMFKFAHTLSRDVCSEIISIRDIDEYPSV</sequence>
<reference evidence="1 2" key="1">
    <citation type="submission" date="2018-11" db="EMBL/GenBank/DDBJ databases">
        <title>Genome sequencing and assembly of Clostridium tagluense strain A121.</title>
        <authorList>
            <person name="Murakami T."/>
            <person name="Segawa T."/>
            <person name="Shcherbakova V.A."/>
            <person name="Mori H."/>
            <person name="Yoshimura Y."/>
        </authorList>
    </citation>
    <scope>NUCLEOTIDE SEQUENCE [LARGE SCALE GENOMIC DNA]</scope>
    <source>
        <strain evidence="1 2">A121</strain>
    </source>
</reference>
<comment type="caution">
    <text evidence="1">The sequence shown here is derived from an EMBL/GenBank/DDBJ whole genome shotgun (WGS) entry which is preliminary data.</text>
</comment>
<protein>
    <submittedName>
        <fullName evidence="1">Uncharacterized protein</fullName>
    </submittedName>
</protein>
<name>A0A401ULT7_9CLOT</name>
<keyword evidence="2" id="KW-1185">Reference proteome</keyword>
<organism evidence="1 2">
    <name type="scientific">Clostridium tagluense</name>
    <dbReference type="NCBI Taxonomy" id="360422"/>
    <lineage>
        <taxon>Bacteria</taxon>
        <taxon>Bacillati</taxon>
        <taxon>Bacillota</taxon>
        <taxon>Clostridia</taxon>
        <taxon>Eubacteriales</taxon>
        <taxon>Clostridiaceae</taxon>
        <taxon>Clostridium</taxon>
    </lineage>
</organism>
<dbReference type="Pfam" id="PF14253">
    <property type="entry name" value="AbiH"/>
    <property type="match status" value="1"/>
</dbReference>
<dbReference type="Proteomes" id="UP000287872">
    <property type="component" value="Unassembled WGS sequence"/>
</dbReference>
<dbReference type="InterPro" id="IPR025935">
    <property type="entry name" value="AbiH"/>
</dbReference>